<dbReference type="PANTHER" id="PTHR33237:SF21">
    <property type="entry name" value="TRANSMEMBRANE PROTEIN"/>
    <property type="match status" value="1"/>
</dbReference>
<evidence type="ECO:0000313" key="2">
    <source>
        <dbReference type="EMBL" id="KDP30039.1"/>
    </source>
</evidence>
<reference evidence="2 3" key="1">
    <citation type="journal article" date="2014" name="PLoS ONE">
        <title>Global Analysis of Gene Expression Profiles in Physic Nut (Jatropha curcas L.) Seedlings Exposed to Salt Stress.</title>
        <authorList>
            <person name="Zhang L."/>
            <person name="Zhang C."/>
            <person name="Wu P."/>
            <person name="Chen Y."/>
            <person name="Li M."/>
            <person name="Jiang H."/>
            <person name="Wu G."/>
        </authorList>
    </citation>
    <scope>NUCLEOTIDE SEQUENCE [LARGE SCALE GENOMIC DNA]</scope>
    <source>
        <strain evidence="3">cv. GZQX0401</strain>
        <tissue evidence="2">Young leaves</tissue>
    </source>
</reference>
<keyword evidence="1" id="KW-0472">Membrane</keyword>
<dbReference type="EMBL" id="KK914717">
    <property type="protein sequence ID" value="KDP30039.1"/>
    <property type="molecule type" value="Genomic_DNA"/>
</dbReference>
<proteinExistence type="predicted"/>
<keyword evidence="1" id="KW-0812">Transmembrane</keyword>
<evidence type="ECO:0000256" key="1">
    <source>
        <dbReference type="SAM" id="Phobius"/>
    </source>
</evidence>
<keyword evidence="1" id="KW-1133">Transmembrane helix</keyword>
<feature type="transmembrane region" description="Helical" evidence="1">
    <location>
        <begin position="20"/>
        <end position="39"/>
    </location>
</feature>
<gene>
    <name evidence="2" type="ORF">JCGZ_18615</name>
</gene>
<dbReference type="Proteomes" id="UP000027138">
    <property type="component" value="Unassembled WGS sequence"/>
</dbReference>
<dbReference type="OrthoDB" id="1874222at2759"/>
<name>A0A067KDV3_JATCU</name>
<protein>
    <submittedName>
        <fullName evidence="2">Uncharacterized protein</fullName>
    </submittedName>
</protein>
<organism evidence="2 3">
    <name type="scientific">Jatropha curcas</name>
    <name type="common">Barbados nut</name>
    <dbReference type="NCBI Taxonomy" id="180498"/>
    <lineage>
        <taxon>Eukaryota</taxon>
        <taxon>Viridiplantae</taxon>
        <taxon>Streptophyta</taxon>
        <taxon>Embryophyta</taxon>
        <taxon>Tracheophyta</taxon>
        <taxon>Spermatophyta</taxon>
        <taxon>Magnoliopsida</taxon>
        <taxon>eudicotyledons</taxon>
        <taxon>Gunneridae</taxon>
        <taxon>Pentapetalae</taxon>
        <taxon>rosids</taxon>
        <taxon>fabids</taxon>
        <taxon>Malpighiales</taxon>
        <taxon>Euphorbiaceae</taxon>
        <taxon>Crotonoideae</taxon>
        <taxon>Jatropheae</taxon>
        <taxon>Jatropha</taxon>
    </lineage>
</organism>
<evidence type="ECO:0000313" key="3">
    <source>
        <dbReference type="Proteomes" id="UP000027138"/>
    </source>
</evidence>
<accession>A0A067KDV3</accession>
<dbReference type="AlphaFoldDB" id="A0A067KDV3"/>
<keyword evidence="3" id="KW-1185">Reference proteome</keyword>
<dbReference type="PANTHER" id="PTHR33237">
    <property type="entry name" value="F2P16.13 PROTEIN-RELATED"/>
    <property type="match status" value="1"/>
</dbReference>
<dbReference type="STRING" id="180498.A0A067KDV3"/>
<sequence>MEALWNLEDKWKLTTQQAELILIAFTAFAVIGLCTVTVLKRKAQSKQTVDPAGSDHSSFNSSKWVRIRRLLIGWVRWSEANKWGEASGGKSRRRRSPLLGFEEDESPSSLGWQSHNSASPVWQRPILMGEKCELPRFSGLILYDESGHLLHHSLSSSRMENIDQVIIKPRLV</sequence>